<dbReference type="STRING" id="1385510.GCA_000425205_00080"/>
<gene>
    <name evidence="11" type="ORF">N781_02005</name>
</gene>
<evidence type="ECO:0000259" key="10">
    <source>
        <dbReference type="Pfam" id="PF16875"/>
    </source>
</evidence>
<comment type="similarity">
    <text evidence="2">Belongs to the glycosyl hydrolase 36 family.</text>
</comment>
<sequence length="741" mass="84857">MPIYVNEETRQFHLQGNRVSYIFHVMRNGQLGHLHYGKRLADRSYQHLQREEERPNTTYVYEGDSTFSLDLARQEYPTYGTTDYREPALHVVHPDGSRVTDLEYVGYTIVAGKPSLSGLPATYVEEDSEAETLLLRLADATAGLMVELAYTVYHERDVIVRSARVHSEADAPLRLQRALSCSVDLADRNFELLQLSGAWIRERHLYTRPLVPGLQGISSTRGTSSNQQNPFLALKRPDATETTGEVFGFSLVYSGNFQAQVEVDHYDCARVSLGINPFDFEWKLEPGESFQTPEVVMAYSDEGLSQMSDTFHELYRTRLARGQWRDRIRPVLINNWEATYFDFTEEKVVELAREAKEVGVELFVLDDGWFGKRNDDTTSLGDWVVDRAKLPNGIRHLADRITELGMGFGLWFEPEMVSKESSLYEEHPDWLIQVPNRRLSHGRNQYVLDYSRQEVVDYMFTAMSQVLSEAPITYVKWDMNRTMTEVGSLSLANDRQAEVPHRYLLGVYELYERLTETFPHVLFESCASGGARFDPGMLYYAPQGWTSDNTDAIERLSIQYGTSLVYPLSSMGAHVSAVPNHQVKRNTSLETRANVAYFGMFGYELDVTRMSVEEKREVKQQIDFYKEHRSLIQNGRFLRLISPFEGDGNVTSWMVVSPQGDEALVGYYQTLSRPNQGFKQLRLRGLDPDATYHIEGEVGEYYGDELMYVGLPLRSETERLETSGQGESLDFDSQLYYIKKG</sequence>
<organism evidence="11 12">
    <name type="scientific">Pontibacillus halophilus JSM 076056 = DSM 19796</name>
    <dbReference type="NCBI Taxonomy" id="1385510"/>
    <lineage>
        <taxon>Bacteria</taxon>
        <taxon>Bacillati</taxon>
        <taxon>Bacillota</taxon>
        <taxon>Bacilli</taxon>
        <taxon>Bacillales</taxon>
        <taxon>Bacillaceae</taxon>
        <taxon>Pontibacillus</taxon>
    </lineage>
</organism>
<evidence type="ECO:0000256" key="3">
    <source>
        <dbReference type="ARBA" id="ARBA00012755"/>
    </source>
</evidence>
<dbReference type="RefSeq" id="WP_026798910.1">
    <property type="nucleotide sequence ID" value="NZ_AULI01000001.1"/>
</dbReference>
<comment type="catalytic activity">
    <reaction evidence="1 6">
        <text>Hydrolysis of terminal, non-reducing alpha-D-galactose residues in alpha-D-galactosides, including galactose oligosaccharides, galactomannans and galactolipids.</text>
        <dbReference type="EC" id="3.2.1.22"/>
    </reaction>
</comment>
<dbReference type="EC" id="3.2.1.22" evidence="3 6"/>
<feature type="domain" description="Glycosyl hydrolase family 36 C-terminal" evidence="9">
    <location>
        <begin position="651"/>
        <end position="738"/>
    </location>
</feature>
<dbReference type="InterPro" id="IPR013780">
    <property type="entry name" value="Glyco_hydro_b"/>
</dbReference>
<feature type="binding site" evidence="8">
    <location>
        <position position="443"/>
    </location>
    <ligand>
        <name>substrate</name>
    </ligand>
</feature>
<dbReference type="InterPro" id="IPR038417">
    <property type="entry name" value="Alpga-gal_N_sf"/>
</dbReference>
<name>A0A0A5IDQ8_9BACI</name>
<evidence type="ECO:0000259" key="9">
    <source>
        <dbReference type="Pfam" id="PF16874"/>
    </source>
</evidence>
<feature type="binding site" evidence="8">
    <location>
        <position position="548"/>
    </location>
    <ligand>
        <name>substrate</name>
    </ligand>
</feature>
<dbReference type="PIRSF" id="PIRSF005536">
    <property type="entry name" value="Agal"/>
    <property type="match status" value="1"/>
</dbReference>
<evidence type="ECO:0000313" key="12">
    <source>
        <dbReference type="Proteomes" id="UP000030528"/>
    </source>
</evidence>
<dbReference type="Pfam" id="PF16875">
    <property type="entry name" value="Glyco_hydro_36N"/>
    <property type="match status" value="1"/>
</dbReference>
<evidence type="ECO:0000256" key="2">
    <source>
        <dbReference type="ARBA" id="ARBA00006202"/>
    </source>
</evidence>
<protein>
    <recommendedName>
        <fullName evidence="3 6">Alpha-galactosidase</fullName>
        <ecNumber evidence="3 6">3.2.1.22</ecNumber>
    </recommendedName>
</protein>
<proteinExistence type="inferred from homology"/>
<feature type="binding site" evidence="8">
    <location>
        <begin position="366"/>
        <end position="367"/>
    </location>
    <ligand>
        <name>substrate</name>
    </ligand>
</feature>
<dbReference type="FunFam" id="3.20.20.70:FF:000118">
    <property type="entry name" value="Alpha-galactosidase"/>
    <property type="match status" value="1"/>
</dbReference>
<feature type="domain" description="Glycosyl hydrolase family 36 N-terminal" evidence="10">
    <location>
        <begin position="29"/>
        <end position="285"/>
    </location>
</feature>
<dbReference type="eggNOG" id="COG3345">
    <property type="taxonomic scope" value="Bacteria"/>
</dbReference>
<dbReference type="InterPro" id="IPR017853">
    <property type="entry name" value="GH"/>
</dbReference>
<feature type="binding site" evidence="8">
    <location>
        <position position="526"/>
    </location>
    <ligand>
        <name>substrate</name>
    </ligand>
</feature>
<evidence type="ECO:0000256" key="6">
    <source>
        <dbReference type="PIRNR" id="PIRNR005536"/>
    </source>
</evidence>
<comment type="caution">
    <text evidence="11">The sequence shown here is derived from an EMBL/GenBank/DDBJ whole genome shotgun (WGS) entry which is preliminary data.</text>
</comment>
<dbReference type="Gene3D" id="3.20.20.70">
    <property type="entry name" value="Aldolase class I"/>
    <property type="match status" value="1"/>
</dbReference>
<feature type="active site" description="Proton donor" evidence="7">
    <location>
        <position position="548"/>
    </location>
</feature>
<dbReference type="InterPro" id="IPR031704">
    <property type="entry name" value="Glyco_hydro_36_N"/>
</dbReference>
<evidence type="ECO:0000256" key="8">
    <source>
        <dbReference type="PIRSR" id="PIRSR005536-2"/>
    </source>
</evidence>
<dbReference type="Gene3D" id="2.70.98.60">
    <property type="entry name" value="alpha-galactosidase from lactobacil brevis"/>
    <property type="match status" value="1"/>
</dbReference>
<dbReference type="EMBL" id="AVPE01000001">
    <property type="protein sequence ID" value="KGX93972.1"/>
    <property type="molecule type" value="Genomic_DNA"/>
</dbReference>
<feature type="binding site" evidence="8">
    <location>
        <position position="199"/>
    </location>
    <ligand>
        <name>substrate</name>
    </ligand>
</feature>
<dbReference type="PRINTS" id="PR00743">
    <property type="entry name" value="GLHYDRLASE36"/>
</dbReference>
<dbReference type="PROSITE" id="PS00512">
    <property type="entry name" value="ALPHA_GALACTOSIDASE"/>
    <property type="match status" value="1"/>
</dbReference>
<dbReference type="InterPro" id="IPR013785">
    <property type="entry name" value="Aldolase_TIM"/>
</dbReference>
<dbReference type="InterPro" id="IPR050985">
    <property type="entry name" value="Alpha-glycosidase_related"/>
</dbReference>
<dbReference type="InterPro" id="IPR000111">
    <property type="entry name" value="Glyco_hydro_27/36_CS"/>
</dbReference>
<keyword evidence="5 6" id="KW-0326">Glycosidase</keyword>
<dbReference type="Pfam" id="PF16874">
    <property type="entry name" value="Glyco_hydro_36C"/>
    <property type="match status" value="1"/>
</dbReference>
<accession>A0A0A5IDQ8</accession>
<dbReference type="SUPFAM" id="SSF51445">
    <property type="entry name" value="(Trans)glycosidases"/>
    <property type="match status" value="1"/>
</dbReference>
<dbReference type="Pfam" id="PF02065">
    <property type="entry name" value="Melibiase"/>
    <property type="match status" value="1"/>
</dbReference>
<evidence type="ECO:0000313" key="11">
    <source>
        <dbReference type="EMBL" id="KGX93972.1"/>
    </source>
</evidence>
<evidence type="ECO:0000256" key="7">
    <source>
        <dbReference type="PIRSR" id="PIRSR005536-1"/>
    </source>
</evidence>
<dbReference type="Gene3D" id="2.60.40.1180">
    <property type="entry name" value="Golgi alpha-mannosidase II"/>
    <property type="match status" value="1"/>
</dbReference>
<dbReference type="AlphaFoldDB" id="A0A0A5IDQ8"/>
<dbReference type="PANTHER" id="PTHR43053:SF3">
    <property type="entry name" value="ALPHA-GALACTOSIDASE C-RELATED"/>
    <property type="match status" value="1"/>
</dbReference>
<reference evidence="11 12" key="1">
    <citation type="submission" date="2013-08" db="EMBL/GenBank/DDBJ databases">
        <authorList>
            <person name="Huang J."/>
            <person name="Wang G."/>
        </authorList>
    </citation>
    <scope>NUCLEOTIDE SEQUENCE [LARGE SCALE GENOMIC DNA]</scope>
    <source>
        <strain evidence="11 12">JSM 076056</strain>
    </source>
</reference>
<feature type="binding site" evidence="8">
    <location>
        <begin position="476"/>
        <end position="480"/>
    </location>
    <ligand>
        <name>substrate</name>
    </ligand>
</feature>
<keyword evidence="12" id="KW-1185">Reference proteome</keyword>
<dbReference type="GO" id="GO:0016052">
    <property type="term" value="P:carbohydrate catabolic process"/>
    <property type="evidence" value="ECO:0007669"/>
    <property type="project" value="InterPro"/>
</dbReference>
<dbReference type="PANTHER" id="PTHR43053">
    <property type="entry name" value="GLYCOSIDASE FAMILY 31"/>
    <property type="match status" value="1"/>
</dbReference>
<evidence type="ECO:0000256" key="1">
    <source>
        <dbReference type="ARBA" id="ARBA00001255"/>
    </source>
</evidence>
<dbReference type="GO" id="GO:0004557">
    <property type="term" value="F:alpha-galactosidase activity"/>
    <property type="evidence" value="ECO:0007669"/>
    <property type="project" value="UniProtKB-UniRule"/>
</dbReference>
<dbReference type="InterPro" id="IPR002252">
    <property type="entry name" value="Glyco_hydro_36"/>
</dbReference>
<dbReference type="CDD" id="cd14791">
    <property type="entry name" value="GH36"/>
    <property type="match status" value="1"/>
</dbReference>
<dbReference type="InterPro" id="IPR031705">
    <property type="entry name" value="Glyco_hydro_36_C"/>
</dbReference>
<feature type="active site" description="Nucleophile" evidence="7">
    <location>
        <position position="478"/>
    </location>
</feature>
<dbReference type="Proteomes" id="UP000030528">
    <property type="component" value="Unassembled WGS sequence"/>
</dbReference>
<evidence type="ECO:0000256" key="5">
    <source>
        <dbReference type="ARBA" id="ARBA00023295"/>
    </source>
</evidence>
<dbReference type="OrthoDB" id="9758822at2"/>
<keyword evidence="4 6" id="KW-0378">Hydrolase</keyword>
<evidence type="ECO:0000256" key="4">
    <source>
        <dbReference type="ARBA" id="ARBA00022801"/>
    </source>
</evidence>